<dbReference type="Proteomes" id="UP000009138">
    <property type="component" value="Unassembled WGS sequence"/>
</dbReference>
<dbReference type="EMBL" id="CH476739">
    <property type="protein sequence ID" value="EIE86029.1"/>
    <property type="molecule type" value="Genomic_DNA"/>
</dbReference>
<dbReference type="RefSeq" id="XP_067521425.1">
    <property type="nucleotide sequence ID" value="XM_067665324.1"/>
</dbReference>
<evidence type="ECO:0000313" key="3">
    <source>
        <dbReference type="Proteomes" id="UP000009138"/>
    </source>
</evidence>
<dbReference type="InParanoid" id="I1CC49"/>
<gene>
    <name evidence="2" type="ORF">RO3G_10740</name>
</gene>
<dbReference type="Pfam" id="PF13966">
    <property type="entry name" value="zf-RVT"/>
    <property type="match status" value="1"/>
</dbReference>
<evidence type="ECO:0000259" key="1">
    <source>
        <dbReference type="Pfam" id="PF13966"/>
    </source>
</evidence>
<protein>
    <recommendedName>
        <fullName evidence="1">Reverse transcriptase zinc-binding domain-containing protein</fullName>
    </recommendedName>
</protein>
<sequence length="161" mass="19019">MSRVRQKQVHLWKSFWRSQIPLAVRTPWYCLLQGKSPCAQILYKHVKDLCDPICHVCAPQSIAEHVDHFFFLCPKKRFVWEQVWPHFFGYPMSTHLVYRAIDLLHLPLQCLSLLSNESMIGCTLLCIWKAHWRFIFDGIPFDPLLVFKTFCHRLVLLSPAP</sequence>
<proteinExistence type="predicted"/>
<dbReference type="OMA" id="FANCQIC"/>
<reference evidence="2 3" key="1">
    <citation type="journal article" date="2009" name="PLoS Genet.">
        <title>Genomic analysis of the basal lineage fungus Rhizopus oryzae reveals a whole-genome duplication.</title>
        <authorList>
            <person name="Ma L.-J."/>
            <person name="Ibrahim A.S."/>
            <person name="Skory C."/>
            <person name="Grabherr M.G."/>
            <person name="Burger G."/>
            <person name="Butler M."/>
            <person name="Elias M."/>
            <person name="Idnurm A."/>
            <person name="Lang B.F."/>
            <person name="Sone T."/>
            <person name="Abe A."/>
            <person name="Calvo S.E."/>
            <person name="Corrochano L.M."/>
            <person name="Engels R."/>
            <person name="Fu J."/>
            <person name="Hansberg W."/>
            <person name="Kim J.-M."/>
            <person name="Kodira C.D."/>
            <person name="Koehrsen M.J."/>
            <person name="Liu B."/>
            <person name="Miranda-Saavedra D."/>
            <person name="O'Leary S."/>
            <person name="Ortiz-Castellanos L."/>
            <person name="Poulter R."/>
            <person name="Rodriguez-Romero J."/>
            <person name="Ruiz-Herrera J."/>
            <person name="Shen Y.-Q."/>
            <person name="Zeng Q."/>
            <person name="Galagan J."/>
            <person name="Birren B.W."/>
            <person name="Cuomo C.A."/>
            <person name="Wickes B.L."/>
        </authorList>
    </citation>
    <scope>NUCLEOTIDE SEQUENCE [LARGE SCALE GENOMIC DNA]</scope>
    <source>
        <strain evidence="3">RA 99-880 / ATCC MYA-4621 / FGSC 9543 / NRRL 43880</strain>
    </source>
</reference>
<dbReference type="AlphaFoldDB" id="I1CC49"/>
<dbReference type="OrthoDB" id="2273311at2759"/>
<dbReference type="InterPro" id="IPR026960">
    <property type="entry name" value="RVT-Znf"/>
</dbReference>
<keyword evidence="3" id="KW-1185">Reference proteome</keyword>
<name>I1CC49_RHIO9</name>
<evidence type="ECO:0000313" key="2">
    <source>
        <dbReference type="EMBL" id="EIE86029.1"/>
    </source>
</evidence>
<dbReference type="VEuPathDB" id="FungiDB:RO3G_10740"/>
<organism evidence="2 3">
    <name type="scientific">Rhizopus delemar (strain RA 99-880 / ATCC MYA-4621 / FGSC 9543 / NRRL 43880)</name>
    <name type="common">Mucormycosis agent</name>
    <name type="synonym">Rhizopus arrhizus var. delemar</name>
    <dbReference type="NCBI Taxonomy" id="246409"/>
    <lineage>
        <taxon>Eukaryota</taxon>
        <taxon>Fungi</taxon>
        <taxon>Fungi incertae sedis</taxon>
        <taxon>Mucoromycota</taxon>
        <taxon>Mucoromycotina</taxon>
        <taxon>Mucoromycetes</taxon>
        <taxon>Mucorales</taxon>
        <taxon>Mucorineae</taxon>
        <taxon>Rhizopodaceae</taxon>
        <taxon>Rhizopus</taxon>
    </lineage>
</organism>
<accession>I1CC49</accession>
<dbReference type="GeneID" id="93617705"/>
<feature type="domain" description="Reverse transcriptase zinc-binding" evidence="1">
    <location>
        <begin position="3"/>
        <end position="80"/>
    </location>
</feature>